<dbReference type="InterPro" id="IPR009348">
    <property type="entry name" value="NPR2-like"/>
</dbReference>
<evidence type="ECO:0008006" key="5">
    <source>
        <dbReference type="Google" id="ProtNLM"/>
    </source>
</evidence>
<feature type="compositionally biased region" description="Polar residues" evidence="2">
    <location>
        <begin position="61"/>
        <end position="86"/>
    </location>
</feature>
<dbReference type="GO" id="GO:0010508">
    <property type="term" value="P:positive regulation of autophagy"/>
    <property type="evidence" value="ECO:0007669"/>
    <property type="project" value="TreeGrafter"/>
</dbReference>
<dbReference type="EMBL" id="AYKW01000067">
    <property type="protein sequence ID" value="PIL24200.1"/>
    <property type="molecule type" value="Genomic_DNA"/>
</dbReference>
<dbReference type="Proteomes" id="UP000230002">
    <property type="component" value="Unassembled WGS sequence"/>
</dbReference>
<gene>
    <name evidence="3" type="ORF">GSI_13953</name>
</gene>
<name>A0A2G8RRQ9_9APHY</name>
<keyword evidence="4" id="KW-1185">Reference proteome</keyword>
<dbReference type="STRING" id="1077348.A0A2G8RRQ9"/>
<proteinExistence type="inferred from homology"/>
<feature type="compositionally biased region" description="Basic and acidic residues" evidence="2">
    <location>
        <begin position="89"/>
        <end position="100"/>
    </location>
</feature>
<evidence type="ECO:0000256" key="1">
    <source>
        <dbReference type="ARBA" id="ARBA00008433"/>
    </source>
</evidence>
<dbReference type="GO" id="GO:1904262">
    <property type="term" value="P:negative regulation of TORC1 signaling"/>
    <property type="evidence" value="ECO:0007669"/>
    <property type="project" value="TreeGrafter"/>
</dbReference>
<protein>
    <recommendedName>
        <fullName evidence="5">Nitrogen permease regulator 2</fullName>
    </recommendedName>
</protein>
<dbReference type="Pfam" id="PF06218">
    <property type="entry name" value="NPR2"/>
    <property type="match status" value="2"/>
</dbReference>
<dbReference type="GO" id="GO:0005096">
    <property type="term" value="F:GTPase activator activity"/>
    <property type="evidence" value="ECO:0007669"/>
    <property type="project" value="TreeGrafter"/>
</dbReference>
<dbReference type="AlphaFoldDB" id="A0A2G8RRQ9"/>
<comment type="caution">
    <text evidence="3">The sequence shown here is derived from an EMBL/GenBank/DDBJ whole genome shotgun (WGS) entry which is preliminary data.</text>
</comment>
<reference evidence="3 4" key="1">
    <citation type="journal article" date="2015" name="Sci. Rep.">
        <title>Chromosome-level genome map provides insights into diverse defense mechanisms in the medicinal fungus Ganoderma sinense.</title>
        <authorList>
            <person name="Zhu Y."/>
            <person name="Xu J."/>
            <person name="Sun C."/>
            <person name="Zhou S."/>
            <person name="Xu H."/>
            <person name="Nelson D.R."/>
            <person name="Qian J."/>
            <person name="Song J."/>
            <person name="Luo H."/>
            <person name="Xiang L."/>
            <person name="Li Y."/>
            <person name="Xu Z."/>
            <person name="Ji A."/>
            <person name="Wang L."/>
            <person name="Lu S."/>
            <person name="Hayward A."/>
            <person name="Sun W."/>
            <person name="Li X."/>
            <person name="Schwartz D.C."/>
            <person name="Wang Y."/>
            <person name="Chen S."/>
        </authorList>
    </citation>
    <scope>NUCLEOTIDE SEQUENCE [LARGE SCALE GENOMIC DNA]</scope>
    <source>
        <strain evidence="3 4">ZZ0214-1</strain>
    </source>
</reference>
<dbReference type="PANTHER" id="PTHR12991:SF10">
    <property type="entry name" value="GATOR COMPLEX PROTEIN NPRL2"/>
    <property type="match status" value="1"/>
</dbReference>
<feature type="region of interest" description="Disordered" evidence="2">
    <location>
        <begin position="496"/>
        <end position="598"/>
    </location>
</feature>
<evidence type="ECO:0000313" key="4">
    <source>
        <dbReference type="Proteomes" id="UP000230002"/>
    </source>
</evidence>
<dbReference type="PANTHER" id="PTHR12991">
    <property type="entry name" value="NITROGEN PERMEASE REGULATOR 2/TUMOR SUPPRESSOR CANDIDATE 4"/>
    <property type="match status" value="1"/>
</dbReference>
<dbReference type="OrthoDB" id="338854at2759"/>
<comment type="similarity">
    <text evidence="1">Belongs to the NPR2 family.</text>
</comment>
<accession>A0A2G8RRQ9</accession>
<organism evidence="3 4">
    <name type="scientific">Ganoderma sinense ZZ0214-1</name>
    <dbReference type="NCBI Taxonomy" id="1077348"/>
    <lineage>
        <taxon>Eukaryota</taxon>
        <taxon>Fungi</taxon>
        <taxon>Dikarya</taxon>
        <taxon>Basidiomycota</taxon>
        <taxon>Agaricomycotina</taxon>
        <taxon>Agaricomycetes</taxon>
        <taxon>Polyporales</taxon>
        <taxon>Polyporaceae</taxon>
        <taxon>Ganoderma</taxon>
    </lineage>
</organism>
<evidence type="ECO:0000256" key="2">
    <source>
        <dbReference type="SAM" id="MobiDB-lite"/>
    </source>
</evidence>
<feature type="region of interest" description="Disordered" evidence="2">
    <location>
        <begin position="61"/>
        <end position="100"/>
    </location>
</feature>
<dbReference type="GO" id="GO:1990130">
    <property type="term" value="C:GATOR1 complex"/>
    <property type="evidence" value="ECO:0007669"/>
    <property type="project" value="TreeGrafter"/>
</dbReference>
<dbReference type="GO" id="GO:0005774">
    <property type="term" value="C:vacuolar membrane"/>
    <property type="evidence" value="ECO:0007669"/>
    <property type="project" value="TreeGrafter"/>
</dbReference>
<evidence type="ECO:0000313" key="3">
    <source>
        <dbReference type="EMBL" id="PIL24200.1"/>
    </source>
</evidence>
<sequence>MASTGASFLPRLESVFYAVFDVEQGPKIVSQVPEALIATSSSSGHASGASSNTLFYASPAGSTPSLNDSDNPSRAQSNSALTSPISQRLEPRSLHSPHNRESSTSRFLFHFDDISKYVIPPKALCGRLVICTTKSHRILGFPVRLDEESYPRNYFLYNVCFVFERAADLSCYEPIARKVSRVLTACEKESGFLSSINSASNIHAILEQLYEDLNSYSETSIPIDPFNSIELKIFPFYPNPPPVKDWMVPLALINLTQRVEPNWDLTIVKICPFIDGINHVSRIARLANCDPNLTRLAISHLLFYQVIMMIDIFQYSNMYTLRKSMQWLADEGHIKEECGPYVTKPGWVIPDWPKLLHLYSRFRAGKTVRDWMEEYDVHKLGIDVRRFTSFGVIKGFLRRVHRWPILLSPPEPPVDRRTGMASLGRRRGKSFASIMTTQTVPDSPPTRTEPEQVRPRGRVFEAQPTIASGAELVATSLTTPRITPAVVSAVPHRHSSAAEGSLEMLRSSETRKQLSGRAYQTMSRLSAAAFKSAGRPPGDTGGLPTARYTMSSSPDAFDRSLPGAGGAGSSDPLESEQSSGGRSALLARPRLTRESSQTRLLQGPVAQFPPELLPLLDGEHHTDEICTRFEVGWPVLRQWLFAAGGAKEGDEEYGNISIIYR</sequence>